<dbReference type="GO" id="GO:0008887">
    <property type="term" value="F:glycerate kinase activity"/>
    <property type="evidence" value="ECO:0007669"/>
    <property type="project" value="UniProtKB-EC"/>
</dbReference>
<feature type="domain" description="MOFRL-associated" evidence="11">
    <location>
        <begin position="134"/>
        <end position="385"/>
    </location>
</feature>
<comment type="catalytic activity">
    <reaction evidence="1">
        <text>(R)-glycerate + ATP = (2R)-3-phosphoglycerate + ADP + H(+)</text>
        <dbReference type="Rhea" id="RHEA:23516"/>
        <dbReference type="ChEBI" id="CHEBI:15378"/>
        <dbReference type="ChEBI" id="CHEBI:16659"/>
        <dbReference type="ChEBI" id="CHEBI:30616"/>
        <dbReference type="ChEBI" id="CHEBI:58272"/>
        <dbReference type="ChEBI" id="CHEBI:456216"/>
        <dbReference type="EC" id="2.7.1.31"/>
    </reaction>
</comment>
<dbReference type="EC" id="2.7.1.31" evidence="3"/>
<proteinExistence type="inferred from homology"/>
<dbReference type="GO" id="GO:0005737">
    <property type="term" value="C:cytoplasm"/>
    <property type="evidence" value="ECO:0007669"/>
    <property type="project" value="TreeGrafter"/>
</dbReference>
<dbReference type="SUPFAM" id="SSF82544">
    <property type="entry name" value="GckA/TtuD-like"/>
    <property type="match status" value="1"/>
</dbReference>
<dbReference type="FunFam" id="3.40.50.10180:FF:000001">
    <property type="entry name" value="Glycerate kinase"/>
    <property type="match status" value="1"/>
</dbReference>
<dbReference type="InterPro" id="IPR039760">
    <property type="entry name" value="MOFRL_protein"/>
</dbReference>
<feature type="domain" description="MOFRL" evidence="10">
    <location>
        <begin position="499"/>
        <end position="638"/>
    </location>
</feature>
<dbReference type="Pfam" id="PF13660">
    <property type="entry name" value="DUF4147"/>
    <property type="match status" value="1"/>
</dbReference>
<evidence type="ECO:0000256" key="3">
    <source>
        <dbReference type="ARBA" id="ARBA00012101"/>
    </source>
</evidence>
<evidence type="ECO:0000313" key="12">
    <source>
        <dbReference type="EMBL" id="RUS80656.1"/>
    </source>
</evidence>
<evidence type="ECO:0000256" key="5">
    <source>
        <dbReference type="ARBA" id="ARBA00022679"/>
    </source>
</evidence>
<reference evidence="12 13" key="1">
    <citation type="submission" date="2019-01" db="EMBL/GenBank/DDBJ databases">
        <title>A draft genome assembly of the solar-powered sea slug Elysia chlorotica.</title>
        <authorList>
            <person name="Cai H."/>
            <person name="Li Q."/>
            <person name="Fang X."/>
            <person name="Li J."/>
            <person name="Curtis N.E."/>
            <person name="Altenburger A."/>
            <person name="Shibata T."/>
            <person name="Feng M."/>
            <person name="Maeda T."/>
            <person name="Schwartz J.A."/>
            <person name="Shigenobu S."/>
            <person name="Lundholm N."/>
            <person name="Nishiyama T."/>
            <person name="Yang H."/>
            <person name="Hasebe M."/>
            <person name="Li S."/>
            <person name="Pierce S.K."/>
            <person name="Wang J."/>
        </authorList>
    </citation>
    <scope>NUCLEOTIDE SEQUENCE [LARGE SCALE GENOMIC DNA]</scope>
    <source>
        <strain evidence="12">EC2010</strain>
        <tissue evidence="12">Whole organism of an adult</tissue>
    </source>
</reference>
<evidence type="ECO:0000256" key="6">
    <source>
        <dbReference type="ARBA" id="ARBA00022741"/>
    </source>
</evidence>
<dbReference type="Gene3D" id="3.40.1480.10">
    <property type="entry name" value="MOFRL domain"/>
    <property type="match status" value="1"/>
</dbReference>
<evidence type="ECO:0000256" key="8">
    <source>
        <dbReference type="ARBA" id="ARBA00022840"/>
    </source>
</evidence>
<dbReference type="Gene3D" id="3.40.50.10180">
    <property type="entry name" value="Glycerate kinase, MOFRL-like N-terminal domain"/>
    <property type="match status" value="1"/>
</dbReference>
<name>A0A3S1C1X0_ELYCH</name>
<evidence type="ECO:0000259" key="11">
    <source>
        <dbReference type="Pfam" id="PF13660"/>
    </source>
</evidence>
<evidence type="ECO:0000256" key="1">
    <source>
        <dbReference type="ARBA" id="ARBA00000694"/>
    </source>
</evidence>
<comment type="similarity">
    <text evidence="2">Belongs to the glycerate kinase type-2 family.</text>
</comment>
<dbReference type="GO" id="GO:0005524">
    <property type="term" value="F:ATP binding"/>
    <property type="evidence" value="ECO:0007669"/>
    <property type="project" value="UniProtKB-KW"/>
</dbReference>
<feature type="region of interest" description="Disordered" evidence="9">
    <location>
        <begin position="535"/>
        <end position="558"/>
    </location>
</feature>
<accession>A0A3S1C1X0</accession>
<evidence type="ECO:0000259" key="10">
    <source>
        <dbReference type="Pfam" id="PF05161"/>
    </source>
</evidence>
<evidence type="ECO:0000256" key="7">
    <source>
        <dbReference type="ARBA" id="ARBA00022777"/>
    </source>
</evidence>
<dbReference type="STRING" id="188477.A0A3S1C1X0"/>
<evidence type="ECO:0000256" key="2">
    <source>
        <dbReference type="ARBA" id="ARBA00005393"/>
    </source>
</evidence>
<organism evidence="12 13">
    <name type="scientific">Elysia chlorotica</name>
    <name type="common">Eastern emerald elysia</name>
    <name type="synonym">Sea slug</name>
    <dbReference type="NCBI Taxonomy" id="188477"/>
    <lineage>
        <taxon>Eukaryota</taxon>
        <taxon>Metazoa</taxon>
        <taxon>Spiralia</taxon>
        <taxon>Lophotrochozoa</taxon>
        <taxon>Mollusca</taxon>
        <taxon>Gastropoda</taxon>
        <taxon>Heterobranchia</taxon>
        <taxon>Euthyneura</taxon>
        <taxon>Panpulmonata</taxon>
        <taxon>Sacoglossa</taxon>
        <taxon>Placobranchoidea</taxon>
        <taxon>Plakobranchidae</taxon>
        <taxon>Elysia</taxon>
    </lineage>
</organism>
<comment type="caution">
    <text evidence="12">The sequence shown here is derived from an EMBL/GenBank/DDBJ whole genome shotgun (WGS) entry which is preliminary data.</text>
</comment>
<feature type="compositionally biased region" description="Low complexity" evidence="9">
    <location>
        <begin position="547"/>
        <end position="558"/>
    </location>
</feature>
<dbReference type="EMBL" id="RQTK01000380">
    <property type="protein sequence ID" value="RUS80656.1"/>
    <property type="molecule type" value="Genomic_DNA"/>
</dbReference>
<keyword evidence="7" id="KW-0418">Kinase</keyword>
<keyword evidence="13" id="KW-1185">Reference proteome</keyword>
<sequence>MKLLTLPSQGGLRLALQTSAVFRNSTICTGLPRQSPHHLCRKHSFQVPRQPGSSSSYRTCTKPEVLTTTVQARSLFNQRRYHKSLTTAASVQFQFHRPTGKSGSGLGRKMFHSSTDSDGGVHAGGSSLQPMEVASNIFAHAVSSVLPHQMIEKNLDYEAATSTLRVASREYLLRHNVHVVGFGKAVLGMARALEDSIGDHVVDGVVSIPVGSRDALEKAGLRDMLLPAGSKIRVLEGAGDNLPDEAAMQAAREIAEIVQAAGPDDILVVLISGGGSALLPYPEPPLTLEDTLTVTRLLARSGVTILDLNLVRKQLERLKGGGLARLARPAKVVSLILSDIVGDDLGFIASGPTVADTSTAQNCLDLFQRFHVTASVPASVMTFLQAKAATGQASAEDFSHVTNVLIGTNRIACEAACSKSSSLGFLPYVLSTELCGEAKSVDSVKRIEVKIEGHRSNVDVNTNLLRARLLSEFGLSENSLREIDRLVLKAQQSDSARGVCVVAGGETTVTVRGKGKGGRNQEMALAAGMELHRLSGNNNTVQSDNQAGSSPTSSAAGSDLIQPSAGDLVFLSGGTDGQDGPTSAAGGIVDGNFLARASQAGLDVGEYLANNDSFTLLSRLGGGSNLVVTGLTGTNVMDLQILLVQLRQS</sequence>
<evidence type="ECO:0000256" key="9">
    <source>
        <dbReference type="SAM" id="MobiDB-lite"/>
    </source>
</evidence>
<dbReference type="InterPro" id="IPR038614">
    <property type="entry name" value="GK_N_sf"/>
</dbReference>
<dbReference type="InterPro" id="IPR037035">
    <property type="entry name" value="GK-like_C_sf"/>
</dbReference>
<dbReference type="OrthoDB" id="44918at2759"/>
<evidence type="ECO:0000256" key="4">
    <source>
        <dbReference type="ARBA" id="ARBA00020720"/>
    </source>
</evidence>
<gene>
    <name evidence="12" type="ORF">EGW08_011606</name>
</gene>
<keyword evidence="6" id="KW-0547">Nucleotide-binding</keyword>
<dbReference type="InterPro" id="IPR007835">
    <property type="entry name" value="MOFRL"/>
</dbReference>
<dbReference type="InterPro" id="IPR025286">
    <property type="entry name" value="MOFRL_assoc_dom"/>
</dbReference>
<protein>
    <recommendedName>
        <fullName evidence="4">Glycerate kinase</fullName>
        <ecNumber evidence="3">2.7.1.31</ecNumber>
    </recommendedName>
</protein>
<keyword evidence="8" id="KW-0067">ATP-binding</keyword>
<keyword evidence="5" id="KW-0808">Transferase</keyword>
<dbReference type="PANTHER" id="PTHR12227:SF0">
    <property type="entry name" value="GLYCERATE KINASE"/>
    <property type="match status" value="1"/>
</dbReference>
<dbReference type="PANTHER" id="PTHR12227">
    <property type="entry name" value="GLYCERATE KINASE"/>
    <property type="match status" value="1"/>
</dbReference>
<evidence type="ECO:0000313" key="13">
    <source>
        <dbReference type="Proteomes" id="UP000271974"/>
    </source>
</evidence>
<dbReference type="Pfam" id="PF05161">
    <property type="entry name" value="MOFRL"/>
    <property type="match status" value="1"/>
</dbReference>
<dbReference type="AlphaFoldDB" id="A0A3S1C1X0"/>
<dbReference type="Proteomes" id="UP000271974">
    <property type="component" value="Unassembled WGS sequence"/>
</dbReference>
<feature type="compositionally biased region" description="Polar residues" evidence="9">
    <location>
        <begin position="535"/>
        <end position="546"/>
    </location>
</feature>